<evidence type="ECO:0000256" key="12">
    <source>
        <dbReference type="ARBA" id="ARBA00039754"/>
    </source>
</evidence>
<dbReference type="Pfam" id="PF00275">
    <property type="entry name" value="EPSP_synthase"/>
    <property type="match status" value="1"/>
</dbReference>
<evidence type="ECO:0000256" key="10">
    <source>
        <dbReference type="ARBA" id="ARBA00038367"/>
    </source>
</evidence>
<evidence type="ECO:0000256" key="7">
    <source>
        <dbReference type="ARBA" id="ARBA00022984"/>
    </source>
</evidence>
<evidence type="ECO:0000256" key="14">
    <source>
        <dbReference type="ARBA" id="ARBA00042842"/>
    </source>
</evidence>
<feature type="non-terminal residue" evidence="17">
    <location>
        <position position="1"/>
    </location>
</feature>
<keyword evidence="7" id="KW-0573">Peptidoglycan synthesis</keyword>
<keyword evidence="6" id="KW-0133">Cell shape</keyword>
<dbReference type="Proteomes" id="UP001203831">
    <property type="component" value="Unassembled WGS sequence"/>
</dbReference>
<evidence type="ECO:0000313" key="18">
    <source>
        <dbReference type="Proteomes" id="UP001203831"/>
    </source>
</evidence>
<evidence type="ECO:0000259" key="16">
    <source>
        <dbReference type="Pfam" id="PF00275"/>
    </source>
</evidence>
<reference evidence="17" key="1">
    <citation type="submission" date="2022-01" db="EMBL/GenBank/DDBJ databases">
        <title>Genome assemble of Metamasius hemipterus Nardonella endosymbiont.</title>
        <authorList>
            <person name="Palmieri L."/>
            <person name="Pavarini R."/>
            <person name="Sharma P."/>
        </authorList>
    </citation>
    <scope>NUCLEOTIDE SEQUENCE [LARGE SCALE GENOMIC DNA]</scope>
    <source>
        <strain evidence="17">NARMHE1</strain>
    </source>
</reference>
<evidence type="ECO:0000256" key="2">
    <source>
        <dbReference type="ARBA" id="ARBA00004752"/>
    </source>
</evidence>
<dbReference type="EMBL" id="JAKMAI010000007">
    <property type="protein sequence ID" value="MCM0158322.1"/>
    <property type="molecule type" value="Genomic_DNA"/>
</dbReference>
<dbReference type="PANTHER" id="PTHR43783">
    <property type="entry name" value="UDP-N-ACETYLGLUCOSAMINE 1-CARBOXYVINYLTRANSFERASE"/>
    <property type="match status" value="1"/>
</dbReference>
<comment type="caution">
    <text evidence="17">The sequence shown here is derived from an EMBL/GenBank/DDBJ whole genome shotgun (WGS) entry which is preliminary data.</text>
</comment>
<dbReference type="InterPro" id="IPR036968">
    <property type="entry name" value="Enolpyruvate_Tfrase_sf"/>
</dbReference>
<comment type="subcellular location">
    <subcellularLocation>
        <location evidence="1">Cytoplasm</location>
    </subcellularLocation>
</comment>
<evidence type="ECO:0000256" key="4">
    <source>
        <dbReference type="ARBA" id="ARBA00022618"/>
    </source>
</evidence>
<evidence type="ECO:0000256" key="8">
    <source>
        <dbReference type="ARBA" id="ARBA00023306"/>
    </source>
</evidence>
<dbReference type="InterPro" id="IPR050068">
    <property type="entry name" value="MurA_subfamily"/>
</dbReference>
<keyword evidence="8" id="KW-0131">Cell cycle</keyword>
<name>A0ABT0TXJ6_9GAMM</name>
<evidence type="ECO:0000256" key="11">
    <source>
        <dbReference type="ARBA" id="ARBA00039108"/>
    </source>
</evidence>
<evidence type="ECO:0000256" key="5">
    <source>
        <dbReference type="ARBA" id="ARBA00022679"/>
    </source>
</evidence>
<dbReference type="InterPro" id="IPR001986">
    <property type="entry name" value="Enolpyruvate_Tfrase_dom"/>
</dbReference>
<organism evidence="17 18">
    <name type="scientific">endosymbiont of Metamasius hemipterus</name>
    <dbReference type="NCBI Taxonomy" id="204627"/>
    <lineage>
        <taxon>Bacteria</taxon>
        <taxon>Pseudomonadati</taxon>
        <taxon>Pseudomonadota</taxon>
        <taxon>Gammaproteobacteria</taxon>
        <taxon>Candidatus Nardonella</taxon>
    </lineage>
</organism>
<proteinExistence type="inferred from homology"/>
<sequence>REKYINIQTKNRPKSISIYTKPYPGFPTDIQPQICLLNSISSGMATIYENIFNNRFKHIYELNKMGAIFYFMNKKQIISNGVEKLYGANLIATDLRSAATLVLAGCIAEGKTIIDNINYLYRGYENFDIKLNLLGANIKKI</sequence>
<evidence type="ECO:0000256" key="6">
    <source>
        <dbReference type="ARBA" id="ARBA00022960"/>
    </source>
</evidence>
<comment type="catalytic activity">
    <reaction evidence="15">
        <text>phosphoenolpyruvate + UDP-N-acetyl-alpha-D-glucosamine = UDP-N-acetyl-3-O-(1-carboxyvinyl)-alpha-D-glucosamine + phosphate</text>
        <dbReference type="Rhea" id="RHEA:18681"/>
        <dbReference type="ChEBI" id="CHEBI:43474"/>
        <dbReference type="ChEBI" id="CHEBI:57705"/>
        <dbReference type="ChEBI" id="CHEBI:58702"/>
        <dbReference type="ChEBI" id="CHEBI:68483"/>
        <dbReference type="EC" id="2.5.1.7"/>
    </reaction>
</comment>
<keyword evidence="9" id="KW-0961">Cell wall biogenesis/degradation</keyword>
<keyword evidence="5" id="KW-0808">Transferase</keyword>
<evidence type="ECO:0000256" key="9">
    <source>
        <dbReference type="ARBA" id="ARBA00023316"/>
    </source>
</evidence>
<dbReference type="SUPFAM" id="SSF55205">
    <property type="entry name" value="EPT/RTPC-like"/>
    <property type="match status" value="1"/>
</dbReference>
<evidence type="ECO:0000256" key="13">
    <source>
        <dbReference type="ARBA" id="ARBA00042443"/>
    </source>
</evidence>
<evidence type="ECO:0000256" key="1">
    <source>
        <dbReference type="ARBA" id="ARBA00004496"/>
    </source>
</evidence>
<dbReference type="InterPro" id="IPR013792">
    <property type="entry name" value="RNA3'P_cycl/enolpyr_Trfase_a/b"/>
</dbReference>
<keyword evidence="4" id="KW-0132">Cell division</keyword>
<feature type="domain" description="Enolpyruvate transferase" evidence="16">
    <location>
        <begin position="7"/>
        <end position="129"/>
    </location>
</feature>
<evidence type="ECO:0000313" key="17">
    <source>
        <dbReference type="EMBL" id="MCM0158322.1"/>
    </source>
</evidence>
<evidence type="ECO:0000256" key="3">
    <source>
        <dbReference type="ARBA" id="ARBA00022490"/>
    </source>
</evidence>
<gene>
    <name evidence="17" type="ORF">L7J86_00805</name>
</gene>
<accession>A0ABT0TXJ6</accession>
<comment type="similarity">
    <text evidence="10">Belongs to the EPSP synthase family. MurA subfamily.</text>
</comment>
<dbReference type="PANTHER" id="PTHR43783:SF1">
    <property type="entry name" value="UDP-N-ACETYLGLUCOSAMINE 1-CARBOXYVINYLTRANSFERASE"/>
    <property type="match status" value="1"/>
</dbReference>
<keyword evidence="3" id="KW-0963">Cytoplasm</keyword>
<protein>
    <recommendedName>
        <fullName evidence="12">UDP-N-acetylglucosamine 1-carboxyvinyltransferase</fullName>
        <ecNumber evidence="11">2.5.1.7</ecNumber>
    </recommendedName>
    <alternativeName>
        <fullName evidence="13">Enoylpyruvate transferase</fullName>
    </alternativeName>
    <alternativeName>
        <fullName evidence="14">UDP-N-acetylglucosamine enolpyruvyl transferase</fullName>
    </alternativeName>
</protein>
<dbReference type="Gene3D" id="3.65.10.10">
    <property type="entry name" value="Enolpyruvate transferase domain"/>
    <property type="match status" value="1"/>
</dbReference>
<dbReference type="EC" id="2.5.1.7" evidence="11"/>
<comment type="pathway">
    <text evidence="2">Cell wall biogenesis; peptidoglycan biosynthesis.</text>
</comment>
<evidence type="ECO:0000256" key="15">
    <source>
        <dbReference type="ARBA" id="ARBA00047527"/>
    </source>
</evidence>
<keyword evidence="18" id="KW-1185">Reference proteome</keyword>